<keyword evidence="3" id="KW-0813">Transport</keyword>
<comment type="caution">
    <text evidence="16">The sequence shown here is derived from an EMBL/GenBank/DDBJ whole genome shotgun (WGS) entry which is preliminary data.</text>
</comment>
<sequence>MAANVLALGLIICYYMAVVLLGFWSSNKAHSNREDLHSSRFSTENRRKSWDANLLMKLFMANRSLPLFLGVASMTGGTFFTDKMRALKPMTMLDPFQHRYGRWMALLLCFPAVAGDVFWTAAILAALDFTAAGYRGPHYLHNKDSVRVLPYSIRYLTTDLVSILGMLGITAAIMSSADSSMLSASLLVTRNIYQAVVRPMASDAEVAVILRMMVLLIGGWATYLALSVESVFEMWSLCSEVVYVLLFPQLFCVLYVEHSNSYGSLMATWVGGGYLNGTAEAVFKNGILYCHTPLGYAVSLVIGKREVCFVDCIRQGGTFFTDKMRALKPVTMLDPFQHRYGRWMALLLCFPAVAGEVLWTAAVLAALDFTAAGYLGPYNLRTQDTVRVLPYSIYFLTSGLVSILGLLGITAAIMSSVDSSMLSASLLVTKNIYQAIVRPTASDAEVALALRMMVFLIGSWATYLALSVESVFEVWSLSSEVVYVLLFPQLLCLLYFKHSNTYGSLTAFIVGCCFRWLLGEPSLGVPMSITLPLYDEERGQGFPLRLTCMAFGVATIVITSYGATTVFENGWLPAHYDVFHCCHHKQHGRIHSAVGASHVPDSAHVPAAGPVQSEAPKAVPAPQARRSSRSPRKDSKAAAEDEAPDPGAKDVVPTDHKASTASSKSTAVDAEKARKVSGQADMGKHRRMASLALKHESKGSTNVDVTWHPMRNVKSEHEAKDEVKVDGSQASGSGSSRSRRHLSRNRSKTETAAAGGASNSSAAAPEPEDKARKERR</sequence>
<evidence type="ECO:0000313" key="16">
    <source>
        <dbReference type="EMBL" id="KAK8762083.1"/>
    </source>
</evidence>
<dbReference type="GO" id="GO:0008292">
    <property type="term" value="P:acetylcholine biosynthetic process"/>
    <property type="evidence" value="ECO:0007669"/>
    <property type="project" value="TreeGrafter"/>
</dbReference>
<evidence type="ECO:0000256" key="3">
    <source>
        <dbReference type="ARBA" id="ARBA00022448"/>
    </source>
</evidence>
<gene>
    <name evidence="16" type="ORF">V5799_026652</name>
</gene>
<evidence type="ECO:0000256" key="11">
    <source>
        <dbReference type="ARBA" id="ARBA00023180"/>
    </source>
</evidence>
<protein>
    <submittedName>
        <fullName evidence="16">Uncharacterized protein</fullName>
    </submittedName>
</protein>
<feature type="transmembrane region" description="Helical" evidence="15">
    <location>
        <begin position="64"/>
        <end position="82"/>
    </location>
</feature>
<proteinExistence type="inferred from homology"/>
<keyword evidence="10 15" id="KW-0472">Membrane</keyword>
<feature type="region of interest" description="Disordered" evidence="14">
    <location>
        <begin position="599"/>
        <end position="776"/>
    </location>
</feature>
<feature type="compositionally biased region" description="Low complexity" evidence="14">
    <location>
        <begin position="752"/>
        <end position="764"/>
    </location>
</feature>
<dbReference type="AlphaFoldDB" id="A0AAQ4DHZ3"/>
<keyword evidence="6" id="KW-0530">Neurotransmitter biosynthesis</keyword>
<feature type="transmembrane region" description="Helical" evidence="15">
    <location>
        <begin position="160"/>
        <end position="188"/>
    </location>
</feature>
<evidence type="ECO:0000256" key="15">
    <source>
        <dbReference type="SAM" id="Phobius"/>
    </source>
</evidence>
<evidence type="ECO:0000256" key="10">
    <source>
        <dbReference type="ARBA" id="ARBA00023136"/>
    </source>
</evidence>
<dbReference type="PROSITE" id="PS50283">
    <property type="entry name" value="NA_SOLUT_SYMP_3"/>
    <property type="match status" value="2"/>
</dbReference>
<keyword evidence="5" id="KW-0769">Symport</keyword>
<feature type="transmembrane region" description="Helical" evidence="15">
    <location>
        <begin position="208"/>
        <end position="228"/>
    </location>
</feature>
<feature type="compositionally biased region" description="Basic and acidic residues" evidence="14">
    <location>
        <begin position="713"/>
        <end position="725"/>
    </location>
</feature>
<evidence type="ECO:0000256" key="13">
    <source>
        <dbReference type="RuleBase" id="RU362091"/>
    </source>
</evidence>
<feature type="transmembrane region" description="Helical" evidence="15">
    <location>
        <begin position="234"/>
        <end position="256"/>
    </location>
</feature>
<keyword evidence="12" id="KW-0739">Sodium transport</keyword>
<dbReference type="GO" id="GO:0005307">
    <property type="term" value="F:choline:sodium symporter activity"/>
    <property type="evidence" value="ECO:0007669"/>
    <property type="project" value="TreeGrafter"/>
</dbReference>
<evidence type="ECO:0000256" key="6">
    <source>
        <dbReference type="ARBA" id="ARBA00022979"/>
    </source>
</evidence>
<feature type="transmembrane region" description="Helical" evidence="15">
    <location>
        <begin position="474"/>
        <end position="495"/>
    </location>
</feature>
<keyword evidence="7 15" id="KW-1133">Transmembrane helix</keyword>
<keyword evidence="9" id="KW-0406">Ion transport</keyword>
<keyword evidence="8" id="KW-0915">Sodium</keyword>
<dbReference type="InterPro" id="IPR052244">
    <property type="entry name" value="Choline_transporter"/>
</dbReference>
<comment type="similarity">
    <text evidence="2 13">Belongs to the sodium:solute symporter (SSF) (TC 2.A.21) family.</text>
</comment>
<evidence type="ECO:0000256" key="12">
    <source>
        <dbReference type="ARBA" id="ARBA00023201"/>
    </source>
</evidence>
<evidence type="ECO:0000256" key="4">
    <source>
        <dbReference type="ARBA" id="ARBA00022692"/>
    </source>
</evidence>
<keyword evidence="17" id="KW-1185">Reference proteome</keyword>
<feature type="transmembrane region" description="Helical" evidence="15">
    <location>
        <begin position="103"/>
        <end position="127"/>
    </location>
</feature>
<evidence type="ECO:0000256" key="14">
    <source>
        <dbReference type="SAM" id="MobiDB-lite"/>
    </source>
</evidence>
<dbReference type="Proteomes" id="UP001321473">
    <property type="component" value="Unassembled WGS sequence"/>
</dbReference>
<reference evidence="16 17" key="1">
    <citation type="journal article" date="2023" name="Arcadia Sci">
        <title>De novo assembly of a long-read Amblyomma americanum tick genome.</title>
        <authorList>
            <person name="Chou S."/>
            <person name="Poskanzer K.E."/>
            <person name="Rollins M."/>
            <person name="Thuy-Boun P.S."/>
        </authorList>
    </citation>
    <scope>NUCLEOTIDE SEQUENCE [LARGE SCALE GENOMIC DNA]</scope>
    <source>
        <strain evidence="16">F_SG_1</strain>
        <tissue evidence="16">Salivary glands</tissue>
    </source>
</reference>
<feature type="transmembrane region" description="Helical" evidence="15">
    <location>
        <begin position="502"/>
        <end position="518"/>
    </location>
</feature>
<name>A0AAQ4DHZ3_AMBAM</name>
<feature type="transmembrane region" description="Helical" evidence="15">
    <location>
        <begin position="448"/>
        <end position="468"/>
    </location>
</feature>
<organism evidence="16 17">
    <name type="scientific">Amblyomma americanum</name>
    <name type="common">Lone star tick</name>
    <dbReference type="NCBI Taxonomy" id="6943"/>
    <lineage>
        <taxon>Eukaryota</taxon>
        <taxon>Metazoa</taxon>
        <taxon>Ecdysozoa</taxon>
        <taxon>Arthropoda</taxon>
        <taxon>Chelicerata</taxon>
        <taxon>Arachnida</taxon>
        <taxon>Acari</taxon>
        <taxon>Parasitiformes</taxon>
        <taxon>Ixodida</taxon>
        <taxon>Ixodoidea</taxon>
        <taxon>Ixodidae</taxon>
        <taxon>Amblyomminae</taxon>
        <taxon>Amblyomma</taxon>
    </lineage>
</organism>
<evidence type="ECO:0000256" key="7">
    <source>
        <dbReference type="ARBA" id="ARBA00022989"/>
    </source>
</evidence>
<dbReference type="PANTHER" id="PTHR45897">
    <property type="entry name" value="HIGH-AFFINITY CHOLINE TRANSPORTER 1"/>
    <property type="match status" value="1"/>
</dbReference>
<feature type="compositionally biased region" description="Low complexity" evidence="14">
    <location>
        <begin position="727"/>
        <end position="736"/>
    </location>
</feature>
<evidence type="ECO:0000313" key="17">
    <source>
        <dbReference type="Proteomes" id="UP001321473"/>
    </source>
</evidence>
<dbReference type="InterPro" id="IPR038377">
    <property type="entry name" value="Na/Glc_symporter_sf"/>
</dbReference>
<dbReference type="InterPro" id="IPR001734">
    <property type="entry name" value="Na/solute_symporter"/>
</dbReference>
<evidence type="ECO:0000256" key="9">
    <source>
        <dbReference type="ARBA" id="ARBA00023065"/>
    </source>
</evidence>
<feature type="transmembrane region" description="Helical" evidence="15">
    <location>
        <begin position="542"/>
        <end position="563"/>
    </location>
</feature>
<dbReference type="Gene3D" id="1.20.1730.10">
    <property type="entry name" value="Sodium/glucose cotransporter"/>
    <property type="match status" value="3"/>
</dbReference>
<feature type="transmembrane region" description="Helical" evidence="15">
    <location>
        <begin position="5"/>
        <end position="24"/>
    </location>
</feature>
<dbReference type="Pfam" id="PF00474">
    <property type="entry name" value="SSF"/>
    <property type="match status" value="2"/>
</dbReference>
<dbReference type="PANTHER" id="PTHR45897:SF4">
    <property type="entry name" value="HIGH-AFFINITY CHOLINE TRANSPORTER 1"/>
    <property type="match status" value="1"/>
</dbReference>
<evidence type="ECO:0000256" key="2">
    <source>
        <dbReference type="ARBA" id="ARBA00006434"/>
    </source>
</evidence>
<dbReference type="EMBL" id="JARKHS020030490">
    <property type="protein sequence ID" value="KAK8762083.1"/>
    <property type="molecule type" value="Genomic_DNA"/>
</dbReference>
<dbReference type="GO" id="GO:0005886">
    <property type="term" value="C:plasma membrane"/>
    <property type="evidence" value="ECO:0007669"/>
    <property type="project" value="TreeGrafter"/>
</dbReference>
<feature type="transmembrane region" description="Helical" evidence="15">
    <location>
        <begin position="345"/>
        <end position="371"/>
    </location>
</feature>
<accession>A0AAQ4DHZ3</accession>
<keyword evidence="4 15" id="KW-0812">Transmembrane</keyword>
<evidence type="ECO:0000256" key="5">
    <source>
        <dbReference type="ARBA" id="ARBA00022847"/>
    </source>
</evidence>
<keyword evidence="11" id="KW-0325">Glycoprotein</keyword>
<comment type="subcellular location">
    <subcellularLocation>
        <location evidence="1">Membrane</location>
        <topology evidence="1">Multi-pass membrane protein</topology>
    </subcellularLocation>
</comment>
<feature type="transmembrane region" description="Helical" evidence="15">
    <location>
        <begin position="391"/>
        <end position="413"/>
    </location>
</feature>
<feature type="compositionally biased region" description="Basic and acidic residues" evidence="14">
    <location>
        <begin position="767"/>
        <end position="776"/>
    </location>
</feature>
<evidence type="ECO:0000256" key="8">
    <source>
        <dbReference type="ARBA" id="ARBA00023053"/>
    </source>
</evidence>
<evidence type="ECO:0000256" key="1">
    <source>
        <dbReference type="ARBA" id="ARBA00004141"/>
    </source>
</evidence>
<feature type="compositionally biased region" description="Basic residues" evidence="14">
    <location>
        <begin position="737"/>
        <end position="746"/>
    </location>
</feature>